<evidence type="ECO:0000259" key="2">
    <source>
        <dbReference type="SMART" id="SM00198"/>
    </source>
</evidence>
<keyword evidence="1" id="KW-0732">Signal</keyword>
<dbReference type="AlphaFoldDB" id="A0A1L4BJ78"/>
<dbReference type="PROSITE" id="PS01010">
    <property type="entry name" value="CRISP_2"/>
    <property type="match status" value="1"/>
</dbReference>
<feature type="signal peptide" evidence="1">
    <location>
        <begin position="1"/>
        <end position="24"/>
    </location>
</feature>
<evidence type="ECO:0000256" key="1">
    <source>
        <dbReference type="SAM" id="SignalP"/>
    </source>
</evidence>
<protein>
    <submittedName>
        <fullName evidence="3">Venom toxin</fullName>
    </submittedName>
</protein>
<dbReference type="SUPFAM" id="SSF55797">
    <property type="entry name" value="PR-1-like"/>
    <property type="match status" value="1"/>
</dbReference>
<feature type="domain" description="SCP" evidence="2">
    <location>
        <begin position="89"/>
        <end position="243"/>
    </location>
</feature>
<dbReference type="InterPro" id="IPR001283">
    <property type="entry name" value="CRISP-related"/>
</dbReference>
<feature type="chain" id="PRO_5009857940" evidence="1">
    <location>
        <begin position="25"/>
        <end position="441"/>
    </location>
</feature>
<dbReference type="InterPro" id="IPR014044">
    <property type="entry name" value="CAP_dom"/>
</dbReference>
<dbReference type="Gene3D" id="3.40.33.10">
    <property type="entry name" value="CAP"/>
    <property type="match status" value="1"/>
</dbReference>
<dbReference type="InterPro" id="IPR035940">
    <property type="entry name" value="CAP_sf"/>
</dbReference>
<evidence type="ECO:0000313" key="3">
    <source>
        <dbReference type="EMBL" id="API81358.1"/>
    </source>
</evidence>
<dbReference type="InterPro" id="IPR002413">
    <property type="entry name" value="V5_allergen-like"/>
</dbReference>
<dbReference type="PRINTS" id="PR00837">
    <property type="entry name" value="V5TPXLIKE"/>
</dbReference>
<sequence>MKLLYTTSWYLLPMVLPFLRLSDSTTRFGTYDTISREANLDDAWHASRSDLENSRNSDSCPELYQRFSKEHTYCRKSTCNVLDKGVSKEEKEIILGIHNNFRSKLATGRETTCHQLPSAANMMEMEWDEELARIAQAHANLCVFNHDESNDRAVENFPVGQNMVYTTSSKKNWRAIESWYKEEVCFYTPDIVPSFRSGEYNHFSQVTWANTWKVGCGYAEYNDGGKKKGLYTCNYGPEGNFRERPHYVAGEPCSQCPKNTECSTSYAGLCKSKTEDGPQMNRPSSNDYILYCDFSDDDPSECSSVGVKGSRNFSTRHIYGGNYKTVVLNGGESVEIDVGWAQDKKGICPFLYLRFGPNNAKDTKSSSLTLAFYTSPGAPVLTTALNVPESMKNSFTIRGMHMKFGGKLKSVFTYKANEGAAPQYIDIKAFGITRGPCQTSF</sequence>
<dbReference type="CDD" id="cd05380">
    <property type="entry name" value="CAP_euk"/>
    <property type="match status" value="1"/>
</dbReference>
<dbReference type="GO" id="GO:0005576">
    <property type="term" value="C:extracellular region"/>
    <property type="evidence" value="ECO:0007669"/>
    <property type="project" value="InterPro"/>
</dbReference>
<dbReference type="PRINTS" id="PR00838">
    <property type="entry name" value="V5ALLERGEN"/>
</dbReference>
<dbReference type="SMR" id="A0A1L4BJ78"/>
<dbReference type="InterPro" id="IPR018244">
    <property type="entry name" value="Allrgn_V5/Tpx1_CS"/>
</dbReference>
<dbReference type="PANTHER" id="PTHR10334">
    <property type="entry name" value="CYSTEINE-RICH SECRETORY PROTEIN-RELATED"/>
    <property type="match status" value="1"/>
</dbReference>
<dbReference type="SMART" id="SM00198">
    <property type="entry name" value="SCP"/>
    <property type="match status" value="1"/>
</dbReference>
<dbReference type="EMBL" id="KX924495">
    <property type="protein sequence ID" value="API81358.1"/>
    <property type="molecule type" value="mRNA"/>
</dbReference>
<name>A0A1L4BJ78_HEMLE</name>
<accession>A0A1L4BJ78</accession>
<reference evidence="3" key="1">
    <citation type="journal article" date="2016" name="Toxicon">
        <title>The first report on transcriptome analysis of the venom gland of Iranian scorpion, Hemiscorpius lepturus.</title>
        <authorList>
            <person name="Kazemi-Lomedasht F."/>
            <person name="Khalaj V."/>
            <person name="Bagheri K.P."/>
            <person name="Behdani M."/>
            <person name="Shahbazzadeh D."/>
        </authorList>
    </citation>
    <scope>NUCLEOTIDE SEQUENCE</scope>
    <source>
        <strain evidence="3">HLAllergen7</strain>
        <tissue evidence="3">Venom gland</tissue>
    </source>
</reference>
<organism evidence="3">
    <name type="scientific">Hemiscorpius lepturus</name>
    <name type="common">Scorpion</name>
    <dbReference type="NCBI Taxonomy" id="520031"/>
    <lineage>
        <taxon>Eukaryota</taxon>
        <taxon>Metazoa</taxon>
        <taxon>Ecdysozoa</taxon>
        <taxon>Arthropoda</taxon>
        <taxon>Chelicerata</taxon>
        <taxon>Arachnida</taxon>
        <taxon>Scorpiones</taxon>
        <taxon>Iurida</taxon>
        <taxon>Scorpionoidea</taxon>
        <taxon>Hemiscorpiidae</taxon>
    </lineage>
</organism>
<dbReference type="Pfam" id="PF00188">
    <property type="entry name" value="CAP"/>
    <property type="match status" value="1"/>
</dbReference>
<proteinExistence type="evidence at transcript level"/>